<evidence type="ECO:0000313" key="2">
    <source>
        <dbReference type="EMBL" id="PFH38033.1"/>
    </source>
</evidence>
<evidence type="ECO:0000313" key="3">
    <source>
        <dbReference type="Proteomes" id="UP000224006"/>
    </source>
</evidence>
<organism evidence="2 3">
    <name type="scientific">Besnoitia besnoiti</name>
    <name type="common">Apicomplexan protozoan</name>
    <dbReference type="NCBI Taxonomy" id="94643"/>
    <lineage>
        <taxon>Eukaryota</taxon>
        <taxon>Sar</taxon>
        <taxon>Alveolata</taxon>
        <taxon>Apicomplexa</taxon>
        <taxon>Conoidasida</taxon>
        <taxon>Coccidia</taxon>
        <taxon>Eucoccidiorida</taxon>
        <taxon>Eimeriorina</taxon>
        <taxon>Sarcocystidae</taxon>
        <taxon>Besnoitia</taxon>
    </lineage>
</organism>
<feature type="region of interest" description="Disordered" evidence="1">
    <location>
        <begin position="1496"/>
        <end position="1538"/>
    </location>
</feature>
<gene>
    <name evidence="2" type="ORF">BESB_003740</name>
</gene>
<feature type="region of interest" description="Disordered" evidence="1">
    <location>
        <begin position="436"/>
        <end position="461"/>
    </location>
</feature>
<comment type="caution">
    <text evidence="2">The sequence shown here is derived from an EMBL/GenBank/DDBJ whole genome shotgun (WGS) entry which is preliminary data.</text>
</comment>
<reference evidence="2 3" key="1">
    <citation type="submission" date="2017-09" db="EMBL/GenBank/DDBJ databases">
        <title>Genome sequencing of Besnoitia besnoiti strain Bb-Ger1.</title>
        <authorList>
            <person name="Schares G."/>
            <person name="Venepally P."/>
            <person name="Lorenzi H.A."/>
        </authorList>
    </citation>
    <scope>NUCLEOTIDE SEQUENCE [LARGE SCALE GENOMIC DNA]</scope>
    <source>
        <strain evidence="2 3">Bb-Ger1</strain>
    </source>
</reference>
<keyword evidence="3" id="KW-1185">Reference proteome</keyword>
<feature type="region of interest" description="Disordered" evidence="1">
    <location>
        <begin position="1735"/>
        <end position="1768"/>
    </location>
</feature>
<feature type="compositionally biased region" description="Basic and acidic residues" evidence="1">
    <location>
        <begin position="810"/>
        <end position="820"/>
    </location>
</feature>
<feature type="region of interest" description="Disordered" evidence="1">
    <location>
        <begin position="628"/>
        <end position="647"/>
    </location>
</feature>
<feature type="region of interest" description="Disordered" evidence="1">
    <location>
        <begin position="1"/>
        <end position="20"/>
    </location>
</feature>
<sequence>MASDLRPPAASTSPTPLCSGENRCMQRAPFASSSNRSPPLLACVVAPDGRVAGIYRGGSVLLLHRNPQCCTSFPASSSPQFETQPGESEKGNSRPRRHPSAPSHFLCRCIKDGALRDQVHHLLVVRNTFLSAVTASPFTRSAGSRCHDLLLHDAFATGPGSTSAPGRSAGLSDSGSFGRASASAGEGFLSSAACSGQPRSGSPSSLRVSATPQFGRTDCSFLPPRATSPSDAAAAPPRRAFCLTQFSAGRWPAFAPEAWRCLCTLLRASLGALLKATSAAFAERPAHLSRIAEDVSEFLAGTRVRLHDVEALLTPFQSSGGVSNDRRQNVRVWAVGLVKAGRSSQPDSEALSKSKESFLSSLDTYSSLMHSSSGSSFSYQRERGPSKSHCVLPRSPMTPYLELDATAQFVFTRWPACFSECRELVPVDSLCSVEGGTARPCPRSHRRSGGAEDAADAEVGQAGAEGWRATGDLVTPGQSCMSSSASEQLTKTVFAGGSAGKWEVGERASTHLHSREPGLTLAYAYDIQEQMLSLETAAHEAAWVPAVRLAVATHVARRLQEWLEDVEWESSGSGGKASSSGSRRPPQAPSPHHVAEQSQFMGNSWSGDTQSTSLPPCHAAGRAARHHRACSDATEDPRADAPGDRRQQFLRRSTRRACQVARLLGLLEGLEQSSPGVAELPSNVLPADDQMTATRRSDWHFQEDSTRKKTVETSDSLPFLRARLQQSPVAGMSFDVAPLPSVLPMPRSSSDLGGWSDGPPVPLDRLRRLPCLLHSAEDPAAVYSDLGAEISQSLPPSHAWSREPGGGDGTRSRECARDDQQGLLSQDYGGHGSVVASASRRHSPDSQTPFYAAQQTANRDTDGTAFGGPSSTAQEPVNMPSSLICVIPSVGVIRLGPARLDSLSTRCLCFPLPSAGEDSPSVALARNVRKGDSTPPNFTSLASRLRTSGQSWSPSKACTLSDFQACLQSPSSSLFANSQSAPFAAEGQTSSICWCLSGPRSRESRPTVSLQWLPRDQHQRCRRDLLSVAELLMHSQLEWMQDLSMLGALLTEGAAALTPSLAGVEKNEAAAALAVAETLPEYVDALCGQPAAGRGAVQGTYAARIWRRKGCGRRPSRGSSAGRESDDTEARAATAAEEALHLLFKALSQTQTPFSQKGSASFRDVNKTLAVAQSGTESRVRSSDEPGRAVGSRSACLEVEHQRWPLPGVGVFSLSKKILSPGFSSALFLAFAHIVSRVSKFGRPWRVAGTRTVQPGLREAYTGLHGLSHASSVSEGSYSVGTHSEDAQGWSASSGGFDSQEIPPPLRQEEKMSRCAGSVNLSFQMTEWLPQFFSIKGTLASSGLCATLHFSTVQQQVLREIQGDAPLSTLLSWPWSSPPASHIPLACDKQRAVYGRPPHLRRPLSSAIGSAFAAASDPVLEEEWCGDFADPRTLLERMTRLVKLFPHGADKRGKHAGVSHVNQESLFRSPYTGHVGTLQSGGLRDRDRLAQLNDAGRTATAAAMEESFSGASESGIGPQKHSQQLSMESDAQDFSAAPAAEVEASRAAAREASASGLSCFCLTAVVVTHVSVVHAPTKGPELVRPEACASPGEIAALLAWSKVATPLASSELWSAEDFPQKENLRVCTGGDLPNASCFGSAIQRTGADDRAEEISRIREASGKGDQNLSGGPEVGGPQALYSSFLVPSVTPDQAKEIQIAIAAVLDCLECWRQERDAEAATELFRELNRQVIQQSERIERKLHRRRHAEPKRSDSPGGFRAGRAAQRG</sequence>
<protein>
    <submittedName>
        <fullName evidence="2">Uncharacterized protein</fullName>
    </submittedName>
</protein>
<feature type="compositionally biased region" description="Basic and acidic residues" evidence="1">
    <location>
        <begin position="635"/>
        <end position="647"/>
    </location>
</feature>
<name>A0A2A9MPM7_BESBE</name>
<feature type="compositionally biased region" description="Basic residues" evidence="1">
    <location>
        <begin position="1740"/>
        <end position="1749"/>
    </location>
</feature>
<feature type="compositionally biased region" description="Polar residues" evidence="1">
    <location>
        <begin position="74"/>
        <end position="86"/>
    </location>
</feature>
<dbReference type="VEuPathDB" id="ToxoDB:BESB_003740"/>
<feature type="compositionally biased region" description="Low complexity" evidence="1">
    <location>
        <begin position="1757"/>
        <end position="1768"/>
    </location>
</feature>
<dbReference type="EMBL" id="NWUJ01000001">
    <property type="protein sequence ID" value="PFH38033.1"/>
    <property type="molecule type" value="Genomic_DNA"/>
</dbReference>
<accession>A0A2A9MPM7</accession>
<proteinExistence type="predicted"/>
<feature type="region of interest" description="Disordered" evidence="1">
    <location>
        <begin position="1111"/>
        <end position="1130"/>
    </location>
</feature>
<feature type="compositionally biased region" description="Polar residues" evidence="1">
    <location>
        <begin position="845"/>
        <end position="858"/>
    </location>
</feature>
<dbReference type="OrthoDB" id="331013at2759"/>
<feature type="region of interest" description="Disordered" evidence="1">
    <location>
        <begin position="566"/>
        <end position="597"/>
    </location>
</feature>
<dbReference type="GeneID" id="40305437"/>
<feature type="compositionally biased region" description="Polar residues" evidence="1">
    <location>
        <begin position="1520"/>
        <end position="1529"/>
    </location>
</feature>
<dbReference type="Proteomes" id="UP000224006">
    <property type="component" value="Chromosome I"/>
</dbReference>
<feature type="region of interest" description="Disordered" evidence="1">
    <location>
        <begin position="74"/>
        <end position="102"/>
    </location>
</feature>
<dbReference type="KEGG" id="bbes:BESB_003740"/>
<feature type="region of interest" description="Disordered" evidence="1">
    <location>
        <begin position="792"/>
        <end position="877"/>
    </location>
</feature>
<evidence type="ECO:0000256" key="1">
    <source>
        <dbReference type="SAM" id="MobiDB-lite"/>
    </source>
</evidence>
<dbReference type="RefSeq" id="XP_029222042.1">
    <property type="nucleotide sequence ID" value="XM_029359129.1"/>
</dbReference>